<name>A0ABV1PRH1_9ENTR</name>
<accession>A0ABV1PRH1</accession>
<dbReference type="RefSeq" id="WP_349951557.1">
    <property type="nucleotide sequence ID" value="NZ_JBEHGX010000010.1"/>
</dbReference>
<dbReference type="Proteomes" id="UP001447374">
    <property type="component" value="Unassembled WGS sequence"/>
</dbReference>
<organism evidence="2 3">
    <name type="scientific">Franconibacter daqui</name>
    <dbReference type="NCBI Taxonomy" id="2047724"/>
    <lineage>
        <taxon>Bacteria</taxon>
        <taxon>Pseudomonadati</taxon>
        <taxon>Pseudomonadota</taxon>
        <taxon>Gammaproteobacteria</taxon>
        <taxon>Enterobacterales</taxon>
        <taxon>Enterobacteriaceae</taxon>
        <taxon>Franconibacter</taxon>
    </lineage>
</organism>
<sequence>MPDYKAKVANAGFSMRELLGFKRHFRQLKATYHPNLTAELTLPVLIKEEARKSIIMTRYYIVAILLSTLAAYMFSDWSYLYMPACMLFFALLDVRSSAREADRTIACQTKLMVLAIKMWF</sequence>
<keyword evidence="1" id="KW-0472">Membrane</keyword>
<comment type="caution">
    <text evidence="2">The sequence shown here is derived from an EMBL/GenBank/DDBJ whole genome shotgun (WGS) entry which is preliminary data.</text>
</comment>
<protein>
    <submittedName>
        <fullName evidence="2">Uncharacterized protein</fullName>
    </submittedName>
</protein>
<keyword evidence="3" id="KW-1185">Reference proteome</keyword>
<dbReference type="EMBL" id="JBEHGX010000010">
    <property type="protein sequence ID" value="MER0127458.1"/>
    <property type="molecule type" value="Genomic_DNA"/>
</dbReference>
<keyword evidence="1" id="KW-0812">Transmembrane</keyword>
<reference evidence="2 3" key="1">
    <citation type="submission" date="2024-06" db="EMBL/GenBank/DDBJ databases">
        <title>Fanconibacter daqui strain Q02 whole shotgun sequencing project.</title>
        <authorList>
            <person name="Rodrigues J.W.A."/>
            <person name="Viana L.C."/>
            <person name="Vieira E.C."/>
            <person name="Souza F.O.L."/>
            <person name="Alegria O.C."/>
            <person name="Patroca S."/>
            <person name="Cruz A.C.R."/>
            <person name="Nunes A.R.C."/>
        </authorList>
    </citation>
    <scope>NUCLEOTIDE SEQUENCE [LARGE SCALE GENOMIC DNA]</scope>
    <source>
        <strain evidence="2 3">Q02</strain>
    </source>
</reference>
<evidence type="ECO:0000313" key="2">
    <source>
        <dbReference type="EMBL" id="MER0127458.1"/>
    </source>
</evidence>
<evidence type="ECO:0000313" key="3">
    <source>
        <dbReference type="Proteomes" id="UP001447374"/>
    </source>
</evidence>
<keyword evidence="1" id="KW-1133">Transmembrane helix</keyword>
<evidence type="ECO:0000256" key="1">
    <source>
        <dbReference type="SAM" id="Phobius"/>
    </source>
</evidence>
<feature type="transmembrane region" description="Helical" evidence="1">
    <location>
        <begin position="57"/>
        <end position="74"/>
    </location>
</feature>
<proteinExistence type="predicted"/>
<gene>
    <name evidence="2" type="ORF">ABQG75_17160</name>
</gene>